<gene>
    <name evidence="4" type="ORF">DXZ20_24770</name>
</gene>
<dbReference type="PANTHER" id="PTHR36925:SF1">
    <property type="entry name" value="COBALT-PRECORRIN-6A REDUCTASE"/>
    <property type="match status" value="1"/>
</dbReference>
<evidence type="ECO:0000313" key="4">
    <source>
        <dbReference type="EMBL" id="NEZ58794.1"/>
    </source>
</evidence>
<evidence type="ECO:0000313" key="5">
    <source>
        <dbReference type="Proteomes" id="UP000481033"/>
    </source>
</evidence>
<dbReference type="EC" id="1.3.1.106" evidence="4"/>
<dbReference type="EMBL" id="QXHD01000004">
    <property type="protein sequence ID" value="NEZ58794.1"/>
    <property type="molecule type" value="Genomic_DNA"/>
</dbReference>
<dbReference type="NCBIfam" id="TIGR00715">
    <property type="entry name" value="precor6x_red"/>
    <property type="match status" value="1"/>
</dbReference>
<dbReference type="Pfam" id="PF02571">
    <property type="entry name" value="CbiJ"/>
    <property type="match status" value="1"/>
</dbReference>
<dbReference type="PANTHER" id="PTHR36925">
    <property type="entry name" value="COBALT-PRECORRIN-6A REDUCTASE"/>
    <property type="match status" value="1"/>
</dbReference>
<protein>
    <submittedName>
        <fullName evidence="4">Cobalt-precorrin-6A reductase</fullName>
        <ecNumber evidence="4">1.3.1.106</ecNumber>
    </submittedName>
</protein>
<dbReference type="InterPro" id="IPR003723">
    <property type="entry name" value="Precorrin-6x_reduct"/>
</dbReference>
<dbReference type="GO" id="GO:0009236">
    <property type="term" value="P:cobalamin biosynthetic process"/>
    <property type="evidence" value="ECO:0007669"/>
    <property type="project" value="UniProtKB-UniPathway"/>
</dbReference>
<dbReference type="NCBIfam" id="NF005970">
    <property type="entry name" value="PRK08057.1-4"/>
    <property type="match status" value="1"/>
</dbReference>
<evidence type="ECO:0000256" key="3">
    <source>
        <dbReference type="ARBA" id="ARBA00023002"/>
    </source>
</evidence>
<sequence>MTIWLIGGTSESRAIAQRLTQQGISWLVTVVSPTAGQLYQGLPGQIQPGALDWASMQTLVRQHRIRAIVDASHPFATEISKQAMALGLPYLRFERQACSLEPPAESVPDLETLLQPQYLDNRRVLLTLGIKALHRFQPWQQRSYLWARILPTAKAQAIQIGFEPKQLICDRSPTEALAEQILWQRLGVDTVITKASGGPGGVPVKLAAAKALEVRLLVIARPALVYPQQTYNLDEVIEFCCYA</sequence>
<reference evidence="4 5" key="1">
    <citation type="journal article" date="2020" name="Microb. Ecol.">
        <title>Ecogenomics of the Marine Benthic Filamentous Cyanobacterium Adonisia.</title>
        <authorList>
            <person name="Walter J.M."/>
            <person name="Coutinho F.H."/>
            <person name="Leomil L."/>
            <person name="Hargreaves P.I."/>
            <person name="Campeao M.E."/>
            <person name="Vieira V.V."/>
            <person name="Silva B.S."/>
            <person name="Fistarol G.O."/>
            <person name="Salomon P.S."/>
            <person name="Sawabe T."/>
            <person name="Mino S."/>
            <person name="Hosokawa M."/>
            <person name="Miyashita H."/>
            <person name="Maruyama F."/>
            <person name="van Verk M.C."/>
            <person name="Dutilh B.E."/>
            <person name="Thompson C.C."/>
            <person name="Thompson F.L."/>
        </authorList>
    </citation>
    <scope>NUCLEOTIDE SEQUENCE [LARGE SCALE GENOMIC DNA]</scope>
    <source>
        <strain evidence="4 5">CCMR0081</strain>
    </source>
</reference>
<dbReference type="RefSeq" id="WP_163701666.1">
    <property type="nucleotide sequence ID" value="NZ_QXHD01000004.1"/>
</dbReference>
<accession>A0A6M0RRA7</accession>
<dbReference type="AlphaFoldDB" id="A0A6M0RRA7"/>
<keyword evidence="3 4" id="KW-0560">Oxidoreductase</keyword>
<comment type="caution">
    <text evidence="4">The sequence shown here is derived from an EMBL/GenBank/DDBJ whole genome shotgun (WGS) entry which is preliminary data.</text>
</comment>
<dbReference type="GO" id="GO:0016994">
    <property type="term" value="F:precorrin-6A reductase activity"/>
    <property type="evidence" value="ECO:0007669"/>
    <property type="project" value="InterPro"/>
</dbReference>
<dbReference type="UniPathway" id="UPA00148"/>
<keyword evidence="5" id="KW-1185">Reference proteome</keyword>
<organism evidence="4 5">
    <name type="scientific">Adonisia turfae CCMR0081</name>
    <dbReference type="NCBI Taxonomy" id="2292702"/>
    <lineage>
        <taxon>Bacteria</taxon>
        <taxon>Bacillati</taxon>
        <taxon>Cyanobacteriota</taxon>
        <taxon>Adonisia</taxon>
        <taxon>Adonisia turfae</taxon>
    </lineage>
</organism>
<evidence type="ECO:0000256" key="2">
    <source>
        <dbReference type="ARBA" id="ARBA00022573"/>
    </source>
</evidence>
<proteinExistence type="predicted"/>
<dbReference type="PROSITE" id="PS51014">
    <property type="entry name" value="COBK_CBIJ"/>
    <property type="match status" value="1"/>
</dbReference>
<name>A0A6M0RRA7_9CYAN</name>
<keyword evidence="2" id="KW-0169">Cobalamin biosynthesis</keyword>
<dbReference type="Proteomes" id="UP000481033">
    <property type="component" value="Unassembled WGS sequence"/>
</dbReference>
<comment type="pathway">
    <text evidence="1">Cofactor biosynthesis; adenosylcobalamin biosynthesis.</text>
</comment>
<evidence type="ECO:0000256" key="1">
    <source>
        <dbReference type="ARBA" id="ARBA00004953"/>
    </source>
</evidence>